<feature type="binding site" evidence="3">
    <location>
        <position position="285"/>
    </location>
    <ligand>
        <name>Zn(2+)</name>
        <dbReference type="ChEBI" id="CHEBI:29105"/>
        <label>2</label>
    </ligand>
</feature>
<organism evidence="5 6">
    <name type="scientific">Capnocytophaga stomatis</name>
    <dbReference type="NCBI Taxonomy" id="1848904"/>
    <lineage>
        <taxon>Bacteria</taxon>
        <taxon>Pseudomonadati</taxon>
        <taxon>Bacteroidota</taxon>
        <taxon>Flavobacteriia</taxon>
        <taxon>Flavobacteriales</taxon>
        <taxon>Flavobacteriaceae</taxon>
        <taxon>Capnocytophaga</taxon>
    </lineage>
</organism>
<dbReference type="EMBL" id="CP022387">
    <property type="protein sequence ID" value="ATA90610.1"/>
    <property type="molecule type" value="Genomic_DNA"/>
</dbReference>
<evidence type="ECO:0000256" key="2">
    <source>
        <dbReference type="PIRSR" id="PIRSR601952-1"/>
    </source>
</evidence>
<dbReference type="GO" id="GO:0004035">
    <property type="term" value="F:alkaline phosphatase activity"/>
    <property type="evidence" value="ECO:0007669"/>
    <property type="project" value="TreeGrafter"/>
</dbReference>
<feature type="binding site" evidence="3">
    <location>
        <position position="429"/>
    </location>
    <ligand>
        <name>Zn(2+)</name>
        <dbReference type="ChEBI" id="CHEBI:29105"/>
        <label>2</label>
    </ligand>
</feature>
<feature type="binding site" evidence="3">
    <location>
        <position position="149"/>
    </location>
    <ligand>
        <name>Mg(2+)</name>
        <dbReference type="ChEBI" id="CHEBI:18420"/>
    </ligand>
</feature>
<feature type="binding site" evidence="3">
    <location>
        <position position="281"/>
    </location>
    <ligand>
        <name>Zn(2+)</name>
        <dbReference type="ChEBI" id="CHEBI:29105"/>
        <label>2</label>
    </ligand>
</feature>
<keyword evidence="3" id="KW-0862">Zinc</keyword>
<evidence type="ECO:0000313" key="5">
    <source>
        <dbReference type="EMBL" id="ATA90610.1"/>
    </source>
</evidence>
<dbReference type="CDD" id="cd16012">
    <property type="entry name" value="ALP"/>
    <property type="match status" value="1"/>
</dbReference>
<dbReference type="PANTHER" id="PTHR11596">
    <property type="entry name" value="ALKALINE PHOSPHATASE"/>
    <property type="match status" value="1"/>
</dbReference>
<accession>A0A250FZQ2</accession>
<dbReference type="Gene3D" id="3.40.720.10">
    <property type="entry name" value="Alkaline Phosphatase, subunit A"/>
    <property type="match status" value="1"/>
</dbReference>
<dbReference type="Proteomes" id="UP000217348">
    <property type="component" value="Chromosome"/>
</dbReference>
<feature type="binding site" evidence="3">
    <location>
        <position position="323"/>
    </location>
    <ligand>
        <name>Zn(2+)</name>
        <dbReference type="ChEBI" id="CHEBI:29105"/>
        <label>2</label>
    </ligand>
</feature>
<comment type="cofactor">
    <cofactor evidence="3">
        <name>Zn(2+)</name>
        <dbReference type="ChEBI" id="CHEBI:29105"/>
    </cofactor>
    <text evidence="3">Binds 2 Zn(2+) ions.</text>
</comment>
<evidence type="ECO:0000313" key="6">
    <source>
        <dbReference type="Proteomes" id="UP000217348"/>
    </source>
</evidence>
<dbReference type="PANTHER" id="PTHR11596:SF5">
    <property type="entry name" value="ALKALINE PHOSPHATASE"/>
    <property type="match status" value="1"/>
</dbReference>
<dbReference type="RefSeq" id="WP_095897146.1">
    <property type="nucleotide sequence ID" value="NZ_CP022387.1"/>
</dbReference>
<feature type="binding site" evidence="3">
    <location>
        <position position="48"/>
    </location>
    <ligand>
        <name>Zn(2+)</name>
        <dbReference type="ChEBI" id="CHEBI:29105"/>
        <label>2</label>
    </ligand>
</feature>
<dbReference type="Pfam" id="PF00245">
    <property type="entry name" value="Alk_phosphatase"/>
    <property type="match status" value="1"/>
</dbReference>
<feature type="binding site" evidence="3">
    <location>
        <position position="324"/>
    </location>
    <ligand>
        <name>Zn(2+)</name>
        <dbReference type="ChEBI" id="CHEBI:29105"/>
        <label>2</label>
    </ligand>
</feature>
<dbReference type="KEGG" id="csto:CGC58_06680"/>
<dbReference type="SMART" id="SM00098">
    <property type="entry name" value="alkPPc"/>
    <property type="match status" value="1"/>
</dbReference>
<dbReference type="PRINTS" id="PR00113">
    <property type="entry name" value="ALKPHPHTASE"/>
</dbReference>
<evidence type="ECO:0000256" key="3">
    <source>
        <dbReference type="PIRSR" id="PIRSR601952-2"/>
    </source>
</evidence>
<feature type="active site" description="Phosphoserine intermediate" evidence="2">
    <location>
        <position position="98"/>
    </location>
</feature>
<evidence type="ECO:0000256" key="4">
    <source>
        <dbReference type="RuleBase" id="RU003946"/>
    </source>
</evidence>
<keyword evidence="3" id="KW-0460">Magnesium</keyword>
<dbReference type="OrthoDB" id="9794455at2"/>
<dbReference type="InterPro" id="IPR017850">
    <property type="entry name" value="Alkaline_phosphatase_core_sf"/>
</dbReference>
<feature type="binding site" evidence="3">
    <location>
        <position position="151"/>
    </location>
    <ligand>
        <name>Mg(2+)</name>
        <dbReference type="ChEBI" id="CHEBI:18420"/>
    </ligand>
</feature>
<sequence>MKRRSFFKKGALATLGGVLISPFDLRANAVKEEFRGKKAKNIIYMVSDGMSSGTLAMADLYSRRILGKPSNWINLYQQNLATKALMDMQSLNSVVTDSAAASSSWGGGYRVPNGRLNIGANGEVYTPILQKFKAGGKKVGCVTTVMITHATPAGFCVNSKARNAQPEIAEKYLDLRFDVMMGGGDDYFSPDHRKEKRDLYKEFLNSGFTVARDKVQMQKAPKNKPLLGVFDSQGLPYSLDYKYDKALHNRPTLAEMTRKAIELMKDHKEGFVLQVEGGKVDWAAHGNDIGALLFDQLAFDEAVGVAIEFAKQDKNTLVVITTDHGNANPGLIYGKNCNDNFDNLQHFRHTNEWVLNNILPESSTSFIKDIMAENFGNMKLTDEQAKALQAYYLDKGKEDGLYNHKHLPFRLLAEIQKEHTSVGWISMNHSSDYVELAMFGPGSEKLKPFIHNYEMHNFLLEAAEMESKYFNKKQTY</sequence>
<comment type="cofactor">
    <cofactor evidence="3">
        <name>Mg(2+)</name>
        <dbReference type="ChEBI" id="CHEBI:18420"/>
    </cofactor>
    <text evidence="3">Binds 1 Mg(2+) ion.</text>
</comment>
<evidence type="ECO:0000256" key="1">
    <source>
        <dbReference type="ARBA" id="ARBA00022553"/>
    </source>
</evidence>
<feature type="binding site" evidence="3">
    <location>
        <position position="48"/>
    </location>
    <ligand>
        <name>Mg(2+)</name>
        <dbReference type="ChEBI" id="CHEBI:18420"/>
    </ligand>
</feature>
<name>A0A250FZQ2_9FLAO</name>
<dbReference type="InterPro" id="IPR001952">
    <property type="entry name" value="Alkaline_phosphatase"/>
</dbReference>
<dbReference type="SUPFAM" id="SSF53649">
    <property type="entry name" value="Alkaline phosphatase-like"/>
    <property type="match status" value="1"/>
</dbReference>
<protein>
    <submittedName>
        <fullName evidence="5">Alkaline phosphatase</fullName>
    </submittedName>
</protein>
<keyword evidence="3" id="KW-0479">Metal-binding</keyword>
<dbReference type="GO" id="GO:0046872">
    <property type="term" value="F:metal ion binding"/>
    <property type="evidence" value="ECO:0007669"/>
    <property type="project" value="UniProtKB-KW"/>
</dbReference>
<reference evidence="6" key="1">
    <citation type="submission" date="2017-06" db="EMBL/GenBank/DDBJ databases">
        <title>Capnocytophaga spp. assemblies.</title>
        <authorList>
            <person name="Gulvik C.A."/>
        </authorList>
    </citation>
    <scope>NUCLEOTIDE SEQUENCE [LARGE SCALE GENOMIC DNA]</scope>
    <source>
        <strain evidence="6">H2177</strain>
    </source>
</reference>
<keyword evidence="1" id="KW-0597">Phosphoprotein</keyword>
<gene>
    <name evidence="5" type="ORF">CGC58_06680</name>
</gene>
<proteinExistence type="inferred from homology"/>
<feature type="binding site" evidence="3">
    <location>
        <position position="276"/>
    </location>
    <ligand>
        <name>Mg(2+)</name>
        <dbReference type="ChEBI" id="CHEBI:18420"/>
    </ligand>
</feature>
<dbReference type="AlphaFoldDB" id="A0A250FZQ2"/>
<comment type="similarity">
    <text evidence="4">Belongs to the alkaline phosphatase family.</text>
</comment>
<dbReference type="Gene3D" id="1.10.60.40">
    <property type="match status" value="1"/>
</dbReference>